<dbReference type="AlphaFoldDB" id="A0A6P8W3B2"/>
<feature type="compositionally biased region" description="Basic and acidic residues" evidence="1">
    <location>
        <begin position="288"/>
        <end position="303"/>
    </location>
</feature>
<evidence type="ECO:0000256" key="1">
    <source>
        <dbReference type="SAM" id="MobiDB-lite"/>
    </source>
</evidence>
<keyword evidence="2" id="KW-1185">Reference proteome</keyword>
<evidence type="ECO:0000313" key="2">
    <source>
        <dbReference type="Proteomes" id="UP000515161"/>
    </source>
</evidence>
<reference evidence="3" key="1">
    <citation type="submission" date="2025-08" db="UniProtKB">
        <authorList>
            <consortium name="RefSeq"/>
        </authorList>
    </citation>
    <scope>IDENTIFICATION</scope>
</reference>
<dbReference type="RefSeq" id="XP_034092893.1">
    <property type="nucleotide sequence ID" value="XM_034237002.1"/>
</dbReference>
<accession>A0A6P8W3B2</accession>
<dbReference type="InParanoid" id="A0A6P8W3B2"/>
<dbReference type="GeneID" id="117560180"/>
<feature type="compositionally biased region" description="Acidic residues" evidence="1">
    <location>
        <begin position="336"/>
        <end position="364"/>
    </location>
</feature>
<evidence type="ECO:0000313" key="3">
    <source>
        <dbReference type="RefSeq" id="XP_034092893.1"/>
    </source>
</evidence>
<gene>
    <name evidence="3" type="primary">LOC117560180</name>
</gene>
<organism evidence="2 3">
    <name type="scientific">Gymnodraco acuticeps</name>
    <name type="common">Antarctic dragonfish</name>
    <dbReference type="NCBI Taxonomy" id="8218"/>
    <lineage>
        <taxon>Eukaryota</taxon>
        <taxon>Metazoa</taxon>
        <taxon>Chordata</taxon>
        <taxon>Craniata</taxon>
        <taxon>Vertebrata</taxon>
        <taxon>Euteleostomi</taxon>
        <taxon>Actinopterygii</taxon>
        <taxon>Neopterygii</taxon>
        <taxon>Teleostei</taxon>
        <taxon>Neoteleostei</taxon>
        <taxon>Acanthomorphata</taxon>
        <taxon>Eupercaria</taxon>
        <taxon>Perciformes</taxon>
        <taxon>Notothenioidei</taxon>
        <taxon>Bathydraconidae</taxon>
        <taxon>Gymnodraco</taxon>
    </lineage>
</organism>
<dbReference type="KEGG" id="gacu:117560180"/>
<name>A0A6P8W3B2_GYMAC</name>
<feature type="region of interest" description="Disordered" evidence="1">
    <location>
        <begin position="399"/>
        <end position="423"/>
    </location>
</feature>
<proteinExistence type="predicted"/>
<feature type="region of interest" description="Disordered" evidence="1">
    <location>
        <begin position="288"/>
        <end position="384"/>
    </location>
</feature>
<sequence length="442" mass="50975">MGEVSENEQDVSDNDITLPKKRETVCSVHTRDSTSCLSKTNLRRIVRELKASIKSWVRPVVLHQMRVKGKKDATMHSMKELQECRRLALVAIPKLLSQLEKRHTYLDQCSLFGYVTAYLASLYGHRLGVFLNMTDEQVSQAVYEPEGNDYLIKVEDHKTNESFGTAKLLLSDKEYGWFLAIIRLKRKWAKGVKLSKYVFHNTTFSADKNLTKYVKRAWSDMKLRGEATFTTLRTAVATFARDRHGEHSQERKTLARLMCHDTATSDKFYTMDLTMEQARRGRLLFEQAQKEGEESVTGTKKEEEVEEGEESVTGTKKEEEVEEGEESVTGTKKEEEVEEGEEDQDEEMQEEEEGDSDKEEEETAEVATSSKNNCTPSVTRSRSQKGCRVMLFPLKMSPHKALRMSPQKALRMSPQKALRMSPEKLTHIIRVRRNRMVERRRK</sequence>
<dbReference type="Proteomes" id="UP000515161">
    <property type="component" value="Unplaced"/>
</dbReference>
<dbReference type="OrthoDB" id="8964969at2759"/>
<feature type="compositionally biased region" description="Polar residues" evidence="1">
    <location>
        <begin position="369"/>
        <end position="381"/>
    </location>
</feature>
<protein>
    <submittedName>
        <fullName evidence="3">Uncharacterized protein LOC117560180</fullName>
    </submittedName>
</protein>